<dbReference type="Proteomes" id="UP001457282">
    <property type="component" value="Unassembled WGS sequence"/>
</dbReference>
<dbReference type="GO" id="GO:0003677">
    <property type="term" value="F:DNA binding"/>
    <property type="evidence" value="ECO:0007669"/>
    <property type="project" value="InterPro"/>
</dbReference>
<evidence type="ECO:0000256" key="3">
    <source>
        <dbReference type="ARBA" id="ARBA00022771"/>
    </source>
</evidence>
<feature type="domain" description="A20-type" evidence="5">
    <location>
        <begin position="1"/>
        <end position="35"/>
    </location>
</feature>
<reference evidence="6 7" key="1">
    <citation type="journal article" date="2023" name="G3 (Bethesda)">
        <title>A chromosome-length genome assembly and annotation of blackberry (Rubus argutus, cv. 'Hillquist').</title>
        <authorList>
            <person name="Bruna T."/>
            <person name="Aryal R."/>
            <person name="Dudchenko O."/>
            <person name="Sargent D.J."/>
            <person name="Mead D."/>
            <person name="Buti M."/>
            <person name="Cavallini A."/>
            <person name="Hytonen T."/>
            <person name="Andres J."/>
            <person name="Pham M."/>
            <person name="Weisz D."/>
            <person name="Mascagni F."/>
            <person name="Usai G."/>
            <person name="Natali L."/>
            <person name="Bassil N."/>
            <person name="Fernandez G.E."/>
            <person name="Lomsadze A."/>
            <person name="Armour M."/>
            <person name="Olukolu B."/>
            <person name="Poorten T."/>
            <person name="Britton C."/>
            <person name="Davik J."/>
            <person name="Ashrafi H."/>
            <person name="Aiden E.L."/>
            <person name="Borodovsky M."/>
            <person name="Worthington M."/>
        </authorList>
    </citation>
    <scope>NUCLEOTIDE SEQUENCE [LARGE SCALE GENOMIC DNA]</scope>
    <source>
        <strain evidence="6">PI 553951</strain>
    </source>
</reference>
<dbReference type="AlphaFoldDB" id="A0AAW1VV97"/>
<comment type="function">
    <text evidence="1">May be involved in environmental stress response.</text>
</comment>
<dbReference type="SMART" id="SM00259">
    <property type="entry name" value="ZnF_A20"/>
    <property type="match status" value="1"/>
</dbReference>
<dbReference type="InterPro" id="IPR050652">
    <property type="entry name" value="AN1_A20_ZnFinger"/>
</dbReference>
<evidence type="ECO:0000256" key="4">
    <source>
        <dbReference type="ARBA" id="ARBA00022833"/>
    </source>
</evidence>
<dbReference type="EMBL" id="JBEDUW010000007">
    <property type="protein sequence ID" value="KAK9910747.1"/>
    <property type="molecule type" value="Genomic_DNA"/>
</dbReference>
<gene>
    <name evidence="6" type="ORF">M0R45_034695</name>
</gene>
<evidence type="ECO:0000259" key="5">
    <source>
        <dbReference type="PROSITE" id="PS51036"/>
    </source>
</evidence>
<name>A0AAW1VV97_RUBAR</name>
<dbReference type="PANTHER" id="PTHR10634">
    <property type="entry name" value="AN1-TYPE ZINC FINGER PROTEIN"/>
    <property type="match status" value="1"/>
</dbReference>
<keyword evidence="3" id="KW-0863">Zinc-finger</keyword>
<evidence type="ECO:0000313" key="6">
    <source>
        <dbReference type="EMBL" id="KAK9910747.1"/>
    </source>
</evidence>
<dbReference type="InterPro" id="IPR002653">
    <property type="entry name" value="Znf_A20"/>
</dbReference>
<dbReference type="PROSITE" id="PS51036">
    <property type="entry name" value="ZF_A20"/>
    <property type="match status" value="1"/>
</dbReference>
<protein>
    <recommendedName>
        <fullName evidence="5">A20-type domain-containing protein</fullName>
    </recommendedName>
</protein>
<dbReference type="InterPro" id="IPR035896">
    <property type="entry name" value="AN1-like_Znf"/>
</dbReference>
<organism evidence="6 7">
    <name type="scientific">Rubus argutus</name>
    <name type="common">Southern blackberry</name>
    <dbReference type="NCBI Taxonomy" id="59490"/>
    <lineage>
        <taxon>Eukaryota</taxon>
        <taxon>Viridiplantae</taxon>
        <taxon>Streptophyta</taxon>
        <taxon>Embryophyta</taxon>
        <taxon>Tracheophyta</taxon>
        <taxon>Spermatophyta</taxon>
        <taxon>Magnoliopsida</taxon>
        <taxon>eudicotyledons</taxon>
        <taxon>Gunneridae</taxon>
        <taxon>Pentapetalae</taxon>
        <taxon>rosids</taxon>
        <taxon>fabids</taxon>
        <taxon>Rosales</taxon>
        <taxon>Rosaceae</taxon>
        <taxon>Rosoideae</taxon>
        <taxon>Rosoideae incertae sedis</taxon>
        <taxon>Rubus</taxon>
    </lineage>
</organism>
<dbReference type="PANTHER" id="PTHR10634:SF124">
    <property type="entry name" value="ZINC FINGER A20 AND AN1 DOMAIN-CONTAINING STRESS-ASSOCIATED PROTEIN 8-RELATED"/>
    <property type="match status" value="1"/>
</dbReference>
<dbReference type="GO" id="GO:0008270">
    <property type="term" value="F:zinc ion binding"/>
    <property type="evidence" value="ECO:0007669"/>
    <property type="project" value="UniProtKB-KW"/>
</dbReference>
<comment type="caution">
    <text evidence="6">The sequence shown here is derived from an EMBL/GenBank/DDBJ whole genome shotgun (WGS) entry which is preliminary data.</text>
</comment>
<accession>A0AAW1VV97</accession>
<sequence>MDPPLLCAKGCGFYGSVENKNMCSKCFKDYLKEESSQKILQVRKRGARSRSARKGLNLPAFAAAAVVCFAQTKHRYPEEHSCDVDFKKAGRDLLAKQNALCIGDKLQWRLC</sequence>
<evidence type="ECO:0000256" key="1">
    <source>
        <dbReference type="ARBA" id="ARBA00003732"/>
    </source>
</evidence>
<dbReference type="SUPFAM" id="SSF118310">
    <property type="entry name" value="AN1-like Zinc finger"/>
    <property type="match status" value="1"/>
</dbReference>
<proteinExistence type="predicted"/>
<evidence type="ECO:0000313" key="7">
    <source>
        <dbReference type="Proteomes" id="UP001457282"/>
    </source>
</evidence>
<dbReference type="SUPFAM" id="SSF57716">
    <property type="entry name" value="Glucocorticoid receptor-like (DNA-binding domain)"/>
    <property type="match status" value="1"/>
</dbReference>
<dbReference type="Gene3D" id="1.20.5.4770">
    <property type="match status" value="1"/>
</dbReference>
<keyword evidence="4" id="KW-0862">Zinc</keyword>
<keyword evidence="7" id="KW-1185">Reference proteome</keyword>
<keyword evidence="2" id="KW-0479">Metal-binding</keyword>
<dbReference type="Pfam" id="PF01754">
    <property type="entry name" value="zf-A20"/>
    <property type="match status" value="1"/>
</dbReference>
<evidence type="ECO:0000256" key="2">
    <source>
        <dbReference type="ARBA" id="ARBA00022723"/>
    </source>
</evidence>